<dbReference type="OrthoDB" id="10056949at2759"/>
<name>A0A851EZH9_PITSO</name>
<protein>
    <submittedName>
        <fullName evidence="2">RFX8 protein</fullName>
    </submittedName>
</protein>
<organism evidence="2 3">
    <name type="scientific">Pitta sordida</name>
    <name type="common">Hooded pitta</name>
    <dbReference type="NCBI Taxonomy" id="9163"/>
    <lineage>
        <taxon>Eukaryota</taxon>
        <taxon>Metazoa</taxon>
        <taxon>Chordata</taxon>
        <taxon>Craniata</taxon>
        <taxon>Vertebrata</taxon>
        <taxon>Euteleostomi</taxon>
        <taxon>Archelosauria</taxon>
        <taxon>Archosauria</taxon>
        <taxon>Dinosauria</taxon>
        <taxon>Saurischia</taxon>
        <taxon>Theropoda</taxon>
        <taxon>Coelurosauria</taxon>
        <taxon>Aves</taxon>
        <taxon>Neognathae</taxon>
        <taxon>Neoaves</taxon>
        <taxon>Telluraves</taxon>
        <taxon>Australaves</taxon>
        <taxon>Passeriformes</taxon>
        <taxon>Pittidae</taxon>
        <taxon>Pitta</taxon>
    </lineage>
</organism>
<dbReference type="Pfam" id="PF25340">
    <property type="entry name" value="BCD_RFX"/>
    <property type="match status" value="1"/>
</dbReference>
<feature type="domain" description="RFX1-4/6/8-like BCD" evidence="1">
    <location>
        <begin position="2"/>
        <end position="125"/>
    </location>
</feature>
<keyword evidence="3" id="KW-1185">Reference proteome</keyword>
<evidence type="ECO:0000313" key="2">
    <source>
        <dbReference type="EMBL" id="NWI85718.1"/>
    </source>
</evidence>
<evidence type="ECO:0000259" key="1">
    <source>
        <dbReference type="Pfam" id="PF25340"/>
    </source>
</evidence>
<reference evidence="2" key="1">
    <citation type="submission" date="2019-10" db="EMBL/GenBank/DDBJ databases">
        <title>Bird 10,000 Genomes (B10K) Project - Family phase.</title>
        <authorList>
            <person name="Zhang G."/>
        </authorList>
    </citation>
    <scope>NUCLEOTIDE SEQUENCE</scope>
    <source>
        <strain evidence="2">B10K-DU-002-53</strain>
        <tissue evidence="2">Muscle</tissue>
    </source>
</reference>
<dbReference type="EMBL" id="WEKX01002989">
    <property type="protein sequence ID" value="NWI85718.1"/>
    <property type="molecule type" value="Genomic_DNA"/>
</dbReference>
<dbReference type="InterPro" id="IPR057321">
    <property type="entry name" value="RFX1-4/6/8-like_BCD"/>
</dbReference>
<feature type="non-terminal residue" evidence="2">
    <location>
        <position position="125"/>
    </location>
</feature>
<evidence type="ECO:0000313" key="3">
    <source>
        <dbReference type="Proteomes" id="UP000633448"/>
    </source>
</evidence>
<sequence length="125" mass="14261">LQTLRALLKNTTTVTLLLSGLRGLFHEQSLHVTANLFEDKFRTLKMWRKTIQFKCLKNLVSSLASSTDIRNLLSCFSSDLQTFVIKPRKSKEALKRQASDFMLKWNLLLTSVGKILAINRTDSFG</sequence>
<dbReference type="AlphaFoldDB" id="A0A851EZH9"/>
<gene>
    <name evidence="2" type="primary">Rfx8</name>
    <name evidence="2" type="ORF">PITSOR_R02547</name>
</gene>
<feature type="non-terminal residue" evidence="2">
    <location>
        <position position="1"/>
    </location>
</feature>
<proteinExistence type="predicted"/>
<dbReference type="Proteomes" id="UP000633448">
    <property type="component" value="Unassembled WGS sequence"/>
</dbReference>
<comment type="caution">
    <text evidence="2">The sequence shown here is derived from an EMBL/GenBank/DDBJ whole genome shotgun (WGS) entry which is preliminary data.</text>
</comment>
<accession>A0A851EZH9</accession>